<sequence length="1234" mass="133465">MADEVQPASPVGLPPVVPSALPTEGPAEAPTEAPAEAPAEGPTELPVEASTEVPAGTSEEVVPVALADVALEEAVLTPTSVVEILLEEPASPAQVALTIDTTVAEGFAPNCLSPSQDPQLGGYPADCGTKDYKYLSFAKCRRDRGLTHPMCYSQTLVDKMNNPVPLTYPVCATDFGAHAFHKLPTDSVVLSKYGLGISLYFKFLKVMAWVFVVMLVLAVPAMAIFIICGSGNPDAVKLKIQKNPLAILGMTSMGNLGQQTTACAQGRIGDLLTLECDYGEIGSLVASYSSFADQGTCSCPPAYAVNSQGNCQSSAVVTNGVAMCPSSGHGCFLGSYPSAGDACCAFEQTADGAANFSSLQVQTLPGCSGPLATTILSGLCLGQRSCSVNITEATSYLWKADAAWPATACPNTNSNVFCEARLTDGGSFSACPRADTRGLLVVAQCFTTQIDISDSWAFRIMGWDAIKRTNFLKMAVGLDVIACAAFLLIVLWMKRQEKNAMRRIELERLTVQNYTVQLRHLPRHTDVHQLGRDVQHYAPLGSIADLLQAHLETVLNSKPPVYQSVPVTVADVNFGLTNAAQIDVMRQRGTVAAQLFIATQRITKYKALQDKLKPATFEKRLGKLLKESRALDEKLQKFDAWLDAWEAANKGKGLVAVTAFITFADEEGYLRCLREYPNLGFVHRLFQPYHKRFQKKRMEIMPAPDPTDIVWENLDYSWLSRAWRAVGVNLATLALLCASFLVIYVAKTKKNELTTMYGGPLACPANVTKADVELEQATAANAMGPSLMCYCKAALLATSLKAAMNTPFTASATGATEFYCQDWGAKYLTVQALTAGSVLVVLLVNALLMPLLRSLVQLQKSHTLSGVIVATVTKIFLAQFFNTVIIVLLLNANLSGISSEPASGFHLASFSLLNGKHSDFSVDWYNDVGVALLLTMIINILSPQLGVLVTYVVLEVKRWVDRGCSFNYSRTRQETQRDLEALYRGPEFDLATRYSQVINTIFITLLFSSGMPLMLLIGLGSIIATYWTDKFTFLRVVRSPPQYDGRIADVVGSMLPYAILLHALFGIWMYSNSSIFQTEASTLLVKGYDLNAVLNKGGKIVARATAMPIAVLFAGVVVAVALVLLRLILLHYLGGAVRSVFPVLARVLSEARPPRQLPNYFDALPRHVLVDGVASATLKPTLRTAYAAALLRRDGNTKGAKSLQLSGCHSYDILHNPIYKEAFGGGAFARQLLS</sequence>
<protein>
    <recommendedName>
        <fullName evidence="3">CSC1/OSCA1-like cytosolic domain-containing protein</fullName>
    </recommendedName>
</protein>
<organism evidence="4 5">
    <name type="scientific">Achlya hypogyna</name>
    <name type="common">Oomycete</name>
    <name type="synonym">Protoachlya hypogyna</name>
    <dbReference type="NCBI Taxonomy" id="1202772"/>
    <lineage>
        <taxon>Eukaryota</taxon>
        <taxon>Sar</taxon>
        <taxon>Stramenopiles</taxon>
        <taxon>Oomycota</taxon>
        <taxon>Saprolegniomycetes</taxon>
        <taxon>Saprolegniales</taxon>
        <taxon>Achlyaceae</taxon>
        <taxon>Achlya</taxon>
    </lineage>
</organism>
<feature type="transmembrane region" description="Helical" evidence="2">
    <location>
        <begin position="864"/>
        <end position="890"/>
    </location>
</feature>
<dbReference type="OrthoDB" id="297739at2759"/>
<dbReference type="AlphaFoldDB" id="A0A1V9YEM5"/>
<evidence type="ECO:0000256" key="2">
    <source>
        <dbReference type="SAM" id="Phobius"/>
    </source>
</evidence>
<evidence type="ECO:0000313" key="4">
    <source>
        <dbReference type="EMBL" id="OQR84185.1"/>
    </source>
</evidence>
<dbReference type="GO" id="GO:0005886">
    <property type="term" value="C:plasma membrane"/>
    <property type="evidence" value="ECO:0007669"/>
    <property type="project" value="TreeGrafter"/>
</dbReference>
<dbReference type="PANTHER" id="PTHR13018:SF83">
    <property type="entry name" value="RRM DOMAIN-CONTAINING PROTEIN"/>
    <property type="match status" value="1"/>
</dbReference>
<name>A0A1V9YEM5_ACHHY</name>
<evidence type="ECO:0000313" key="5">
    <source>
        <dbReference type="Proteomes" id="UP000243579"/>
    </source>
</evidence>
<feature type="transmembrane region" description="Helical" evidence="2">
    <location>
        <begin position="1001"/>
        <end position="1027"/>
    </location>
</feature>
<dbReference type="InterPro" id="IPR045122">
    <property type="entry name" value="Csc1-like"/>
</dbReference>
<feature type="domain" description="CSC1/OSCA1-like cytosolic" evidence="3">
    <location>
        <begin position="582"/>
        <end position="713"/>
    </location>
</feature>
<gene>
    <name evidence="4" type="ORF">ACHHYP_13738</name>
</gene>
<keyword evidence="2" id="KW-0812">Transmembrane</keyword>
<dbReference type="InterPro" id="IPR027815">
    <property type="entry name" value="CSC1/OSCA1-like_cyt"/>
</dbReference>
<feature type="transmembrane region" description="Helical" evidence="2">
    <location>
        <begin position="206"/>
        <end position="227"/>
    </location>
</feature>
<reference evidence="4 5" key="1">
    <citation type="journal article" date="2014" name="Genome Biol. Evol.">
        <title>The secreted proteins of Achlya hypogyna and Thraustotheca clavata identify the ancestral oomycete secretome and reveal gene acquisitions by horizontal gene transfer.</title>
        <authorList>
            <person name="Misner I."/>
            <person name="Blouin N."/>
            <person name="Leonard G."/>
            <person name="Richards T.A."/>
            <person name="Lane C.E."/>
        </authorList>
    </citation>
    <scope>NUCLEOTIDE SEQUENCE [LARGE SCALE GENOMIC DNA]</scope>
    <source>
        <strain evidence="4 5">ATCC 48635</strain>
    </source>
</reference>
<feature type="region of interest" description="Disordered" evidence="1">
    <location>
        <begin position="1"/>
        <end position="55"/>
    </location>
</feature>
<comment type="caution">
    <text evidence="4">The sequence shown here is derived from an EMBL/GenBank/DDBJ whole genome shotgun (WGS) entry which is preliminary data.</text>
</comment>
<dbReference type="GO" id="GO:0005227">
    <property type="term" value="F:calcium-activated cation channel activity"/>
    <property type="evidence" value="ECO:0007669"/>
    <property type="project" value="InterPro"/>
</dbReference>
<evidence type="ECO:0000259" key="3">
    <source>
        <dbReference type="Pfam" id="PF14703"/>
    </source>
</evidence>
<keyword evidence="5" id="KW-1185">Reference proteome</keyword>
<dbReference type="Pfam" id="PF14703">
    <property type="entry name" value="PHM7_cyt"/>
    <property type="match status" value="1"/>
</dbReference>
<feature type="transmembrane region" description="Helical" evidence="2">
    <location>
        <begin position="726"/>
        <end position="746"/>
    </location>
</feature>
<keyword evidence="2" id="KW-1133">Transmembrane helix</keyword>
<keyword evidence="2" id="KW-0472">Membrane</keyword>
<dbReference type="EMBL" id="JNBR01001924">
    <property type="protein sequence ID" value="OQR84185.1"/>
    <property type="molecule type" value="Genomic_DNA"/>
</dbReference>
<feature type="transmembrane region" description="Helical" evidence="2">
    <location>
        <begin position="928"/>
        <end position="954"/>
    </location>
</feature>
<accession>A0A1V9YEM5</accession>
<feature type="transmembrane region" description="Helical" evidence="2">
    <location>
        <begin position="832"/>
        <end position="852"/>
    </location>
</feature>
<dbReference type="PANTHER" id="PTHR13018">
    <property type="entry name" value="PROBABLE MEMBRANE PROTEIN DUF221-RELATED"/>
    <property type="match status" value="1"/>
</dbReference>
<feature type="transmembrane region" description="Helical" evidence="2">
    <location>
        <begin position="471"/>
        <end position="493"/>
    </location>
</feature>
<feature type="compositionally biased region" description="Low complexity" evidence="1">
    <location>
        <begin position="20"/>
        <end position="46"/>
    </location>
</feature>
<proteinExistence type="predicted"/>
<feature type="transmembrane region" description="Helical" evidence="2">
    <location>
        <begin position="1047"/>
        <end position="1070"/>
    </location>
</feature>
<evidence type="ECO:0000256" key="1">
    <source>
        <dbReference type="SAM" id="MobiDB-lite"/>
    </source>
</evidence>
<feature type="transmembrane region" description="Helical" evidence="2">
    <location>
        <begin position="1109"/>
        <end position="1133"/>
    </location>
</feature>
<dbReference type="Proteomes" id="UP000243579">
    <property type="component" value="Unassembled WGS sequence"/>
</dbReference>